<proteinExistence type="predicted"/>
<keyword evidence="1" id="KW-0808">Transferase</keyword>
<organism evidence="1 2">
    <name type="scientific">Klenkia brasiliensis</name>
    <dbReference type="NCBI Taxonomy" id="333142"/>
    <lineage>
        <taxon>Bacteria</taxon>
        <taxon>Bacillati</taxon>
        <taxon>Actinomycetota</taxon>
        <taxon>Actinomycetes</taxon>
        <taxon>Geodermatophilales</taxon>
        <taxon>Geodermatophilaceae</taxon>
        <taxon>Klenkia</taxon>
    </lineage>
</organism>
<name>A0A1G7MSV7_9ACTN</name>
<dbReference type="SUPFAM" id="SSF53756">
    <property type="entry name" value="UDP-Glycosyltransferase/glycogen phosphorylase"/>
    <property type="match status" value="1"/>
</dbReference>
<dbReference type="EMBL" id="FNCF01000001">
    <property type="protein sequence ID" value="SDF64736.1"/>
    <property type="molecule type" value="Genomic_DNA"/>
</dbReference>
<dbReference type="AlphaFoldDB" id="A0A1G7MSV7"/>
<reference evidence="2" key="1">
    <citation type="submission" date="2016-10" db="EMBL/GenBank/DDBJ databases">
        <authorList>
            <person name="Varghese N."/>
            <person name="Submissions S."/>
        </authorList>
    </citation>
    <scope>NUCLEOTIDE SEQUENCE [LARGE SCALE GENOMIC DNA]</scope>
    <source>
        <strain evidence="2">DSM 44526</strain>
    </source>
</reference>
<dbReference type="Gene3D" id="3.40.50.2000">
    <property type="entry name" value="Glycogen Phosphorylase B"/>
    <property type="match status" value="1"/>
</dbReference>
<sequence>MCAAGPKVLIFSPFFPWPQNHGDALRRLAIIDEIAKRYQTTVITIRRDGTSEAHIREVAARNPSIEWVLAPRLETSSRSVTSRLRRTLQGLAQGIPPWVLTLVTPQSVRMVGDRIEAGEFSTLILLGEAAGLAARRSNSELIWDKSNVLVSSDLRAVREARGITQRIRGALQAPLAFRFEKRVLGVANQVWVTTTAEHERLAKYYSTPVVEVIPSVFDVPIDPTGFDPESRTLLWMGTLNYGPNWDGLKEFIRTNGKWLDAHGFTVRVVGGGASKGKERWLKAQSMVDYVGYAPELSTALRGARVGIVPILTGAGLKLKTLTFMGYGIPVVSTYQGMEGIPTKAAAALVQSMDQFPAAITNLSSDSLYQASRYARSVAHDKFSTAALGARIDDALQERS</sequence>
<dbReference type="Pfam" id="PF13692">
    <property type="entry name" value="Glyco_trans_1_4"/>
    <property type="match status" value="1"/>
</dbReference>
<accession>A0A1G7MSV7</accession>
<dbReference type="GO" id="GO:0016740">
    <property type="term" value="F:transferase activity"/>
    <property type="evidence" value="ECO:0007669"/>
    <property type="project" value="UniProtKB-KW"/>
</dbReference>
<dbReference type="Proteomes" id="UP000198863">
    <property type="component" value="Unassembled WGS sequence"/>
</dbReference>
<gene>
    <name evidence="1" type="ORF">SAMN05660324_0768</name>
</gene>
<keyword evidence="2" id="KW-1185">Reference proteome</keyword>
<evidence type="ECO:0000313" key="1">
    <source>
        <dbReference type="EMBL" id="SDF64736.1"/>
    </source>
</evidence>
<protein>
    <submittedName>
        <fullName evidence="1">Glycosyl transferases group 1</fullName>
    </submittedName>
</protein>
<evidence type="ECO:0000313" key="2">
    <source>
        <dbReference type="Proteomes" id="UP000198863"/>
    </source>
</evidence>